<keyword evidence="6" id="KW-0119">Carbohydrate metabolism</keyword>
<dbReference type="Proteomes" id="UP000732399">
    <property type="component" value="Unassembled WGS sequence"/>
</dbReference>
<dbReference type="SUPFAM" id="SSF51445">
    <property type="entry name" value="(Trans)glycosidases"/>
    <property type="match status" value="1"/>
</dbReference>
<comment type="subunit">
    <text evidence="3">Homohexamer; trimer of dimers.</text>
</comment>
<evidence type="ECO:0000259" key="9">
    <source>
        <dbReference type="SMART" id="SM00813"/>
    </source>
</evidence>
<dbReference type="EC" id="3.2.1.55" evidence="4"/>
<dbReference type="InterPro" id="IPR010720">
    <property type="entry name" value="Alpha-L-AF_C"/>
</dbReference>
<keyword evidence="11" id="KW-1185">Reference proteome</keyword>
<dbReference type="EMBL" id="JAAVJH010000008">
    <property type="protein sequence ID" value="NJR79648.1"/>
    <property type="molecule type" value="Genomic_DNA"/>
</dbReference>
<feature type="region of interest" description="Disordered" evidence="8">
    <location>
        <begin position="117"/>
        <end position="177"/>
    </location>
</feature>
<dbReference type="Gene3D" id="2.60.40.1180">
    <property type="entry name" value="Golgi alpha-mannosidase II"/>
    <property type="match status" value="1"/>
</dbReference>
<feature type="compositionally biased region" description="Basic residues" evidence="8">
    <location>
        <begin position="1"/>
        <end position="15"/>
    </location>
</feature>
<dbReference type="InterPro" id="IPR055235">
    <property type="entry name" value="ASD1_cat"/>
</dbReference>
<gene>
    <name evidence="10" type="ORF">HBH26_13755</name>
</gene>
<comment type="similarity">
    <text evidence="2">Belongs to the glycosyl hydrolase 51 family.</text>
</comment>
<dbReference type="InterPro" id="IPR017853">
    <property type="entry name" value="GH"/>
</dbReference>
<dbReference type="Gene3D" id="3.20.20.80">
    <property type="entry name" value="Glycosidases"/>
    <property type="match status" value="1"/>
</dbReference>
<evidence type="ECO:0000256" key="7">
    <source>
        <dbReference type="ARBA" id="ARBA00023295"/>
    </source>
</evidence>
<accession>A0ABX1CNW8</accession>
<feature type="compositionally biased region" description="Basic residues" evidence="8">
    <location>
        <begin position="138"/>
        <end position="152"/>
    </location>
</feature>
<feature type="domain" description="Alpha-L-arabinofuranosidase C-terminal" evidence="9">
    <location>
        <begin position="503"/>
        <end position="693"/>
    </location>
</feature>
<evidence type="ECO:0000256" key="6">
    <source>
        <dbReference type="ARBA" id="ARBA00023277"/>
    </source>
</evidence>
<dbReference type="Pfam" id="PF22848">
    <property type="entry name" value="ASD1_dom"/>
    <property type="match status" value="1"/>
</dbReference>
<feature type="region of interest" description="Disordered" evidence="8">
    <location>
        <begin position="1"/>
        <end position="101"/>
    </location>
</feature>
<name>A0ABX1CNW8_9SPHN</name>
<dbReference type="SMART" id="SM00813">
    <property type="entry name" value="Alpha-L-AF_C"/>
    <property type="match status" value="1"/>
</dbReference>
<reference evidence="10 11" key="1">
    <citation type="submission" date="2020-03" db="EMBL/GenBank/DDBJ databases">
        <authorList>
            <person name="Wang L."/>
            <person name="He N."/>
            <person name="Li Y."/>
            <person name="Fang Y."/>
            <person name="Zhang F."/>
        </authorList>
    </citation>
    <scope>NUCLEOTIDE SEQUENCE [LARGE SCALE GENOMIC DNA]</scope>
    <source>
        <strain evidence="10 11">36D10-4-7</strain>
    </source>
</reference>
<evidence type="ECO:0000313" key="11">
    <source>
        <dbReference type="Proteomes" id="UP000732399"/>
    </source>
</evidence>
<evidence type="ECO:0000256" key="3">
    <source>
        <dbReference type="ARBA" id="ARBA00011165"/>
    </source>
</evidence>
<dbReference type="SUPFAM" id="SSF51011">
    <property type="entry name" value="Glycosyl hydrolase domain"/>
    <property type="match status" value="1"/>
</dbReference>
<dbReference type="InterPro" id="IPR013780">
    <property type="entry name" value="Glyco_hydro_b"/>
</dbReference>
<keyword evidence="5" id="KW-0378">Hydrolase</keyword>
<dbReference type="PANTHER" id="PTHR43576:SF2">
    <property type="entry name" value="INTRACELLULAR EXO-ALPHA-L-ARABINOFURANOSIDASE 2"/>
    <property type="match status" value="1"/>
</dbReference>
<comment type="catalytic activity">
    <reaction evidence="1">
        <text>Hydrolysis of terminal non-reducing alpha-L-arabinofuranoside residues in alpha-L-arabinosides.</text>
        <dbReference type="EC" id="3.2.1.55"/>
    </reaction>
</comment>
<organism evidence="10 11">
    <name type="scientific">Sphingomonas corticis</name>
    <dbReference type="NCBI Taxonomy" id="2722791"/>
    <lineage>
        <taxon>Bacteria</taxon>
        <taxon>Pseudomonadati</taxon>
        <taxon>Pseudomonadota</taxon>
        <taxon>Alphaproteobacteria</taxon>
        <taxon>Sphingomonadales</taxon>
        <taxon>Sphingomonadaceae</taxon>
        <taxon>Sphingomonas</taxon>
    </lineage>
</organism>
<evidence type="ECO:0000256" key="4">
    <source>
        <dbReference type="ARBA" id="ARBA00012670"/>
    </source>
</evidence>
<dbReference type="PANTHER" id="PTHR43576">
    <property type="entry name" value="ALPHA-L-ARABINOFURANOSIDASE C-RELATED"/>
    <property type="match status" value="1"/>
</dbReference>
<evidence type="ECO:0000313" key="10">
    <source>
        <dbReference type="EMBL" id="NJR79648.1"/>
    </source>
</evidence>
<protein>
    <recommendedName>
        <fullName evidence="4">non-reducing end alpha-L-arabinofuranosidase</fullName>
        <ecNumber evidence="4">3.2.1.55</ecNumber>
    </recommendedName>
</protein>
<evidence type="ECO:0000256" key="1">
    <source>
        <dbReference type="ARBA" id="ARBA00001462"/>
    </source>
</evidence>
<keyword evidence="7" id="KW-0326">Glycosidase</keyword>
<feature type="compositionally biased region" description="Basic and acidic residues" evidence="8">
    <location>
        <begin position="153"/>
        <end position="168"/>
    </location>
</feature>
<feature type="compositionally biased region" description="Basic residues" evidence="8">
    <location>
        <begin position="91"/>
        <end position="101"/>
    </location>
</feature>
<feature type="compositionally biased region" description="Basic residues" evidence="8">
    <location>
        <begin position="23"/>
        <end position="60"/>
    </location>
</feature>
<dbReference type="Pfam" id="PF06964">
    <property type="entry name" value="Alpha-L-AF_C"/>
    <property type="match status" value="1"/>
</dbReference>
<sequence length="700" mass="76286">MVLQGRRRRAGRSRRAAGDARVRAGRRRGAGARRHLPDRCRRHAAPHRPRPRQRVQRPRYRAAQLPVARAFQVAPGGAGAGTAGRPAARTRGGHQPHPARRRGALGEAFPVGRSQHVAQPGEPGTPPFQIRAIPPTGRRPRPLLRHRHAVVQRRRDDAGGRRVRDRGGAVHASAVESARARGRRRRVGARAVRALLAALLLAAAPAAAQDTTVTVHADRPGPTYDRRIFTQFAEHLGNGIYGGLWVGEKSKIANVRGYRKDVIGALKALGVPVIRWPGGCFADEYHWREGVGPRAKRPVKINTHWGGVTEPNTVGTHEFFDLAEQIGAEAYVAGNVGNGTPQEMAEWVEYMTSPAGTLAEERAKNGRKAPWKVPYFGVGNELWGCGGNMRAEYAADVTRRYATFIKAPAGTRILKIAAGANVDDYKWTETLIREASGQIDALSLHYYTIPGGGWPPRASATDFDEAGWADTLAQAWRIDDLITRHTAVMDKYDPQKRIWLAVDEWGTWFAQDPGTTPGFLRQQNTLRDALVAAIHLNVFAKHADRVKLSAIAQMVNVLQAMVLTDGAKMVLTPTYHVFMMYKPYMDGTVLPIDVKAGWYNKDQFVMPAVSASAVRGKDGVVRVALANMDPNRPNTVSATLAGVTATAATGQVLTADAINARNDFDAGDRVVPRAFTGAQVANGTLTVTLPAKSVVMLELR</sequence>
<comment type="caution">
    <text evidence="10">The sequence shown here is derived from an EMBL/GenBank/DDBJ whole genome shotgun (WGS) entry which is preliminary data.</text>
</comment>
<evidence type="ECO:0000256" key="5">
    <source>
        <dbReference type="ARBA" id="ARBA00022801"/>
    </source>
</evidence>
<proteinExistence type="inferred from homology"/>
<evidence type="ECO:0000256" key="8">
    <source>
        <dbReference type="SAM" id="MobiDB-lite"/>
    </source>
</evidence>
<evidence type="ECO:0000256" key="2">
    <source>
        <dbReference type="ARBA" id="ARBA00007186"/>
    </source>
</evidence>